<organism evidence="2 3">
    <name type="scientific">Scrofimicrobium canadense</name>
    <dbReference type="NCBI Taxonomy" id="2652290"/>
    <lineage>
        <taxon>Bacteria</taxon>
        <taxon>Bacillati</taxon>
        <taxon>Actinomycetota</taxon>
        <taxon>Actinomycetes</taxon>
        <taxon>Actinomycetales</taxon>
        <taxon>Actinomycetaceae</taxon>
        <taxon>Scrofimicrobium</taxon>
    </lineage>
</organism>
<evidence type="ECO:0000313" key="2">
    <source>
        <dbReference type="EMBL" id="MSS83842.1"/>
    </source>
</evidence>
<proteinExistence type="predicted"/>
<dbReference type="AlphaFoldDB" id="A0A6N7W5Y5"/>
<accession>A0A6N7W5Y5</accession>
<dbReference type="EMBL" id="VULO01000003">
    <property type="protein sequence ID" value="MSS83842.1"/>
    <property type="molecule type" value="Genomic_DNA"/>
</dbReference>
<dbReference type="RefSeq" id="WP_154543642.1">
    <property type="nucleotide sequence ID" value="NZ_VULO01000003.1"/>
</dbReference>
<reference evidence="2 3" key="1">
    <citation type="submission" date="2019-08" db="EMBL/GenBank/DDBJ databases">
        <title>In-depth cultivation of the pig gut microbiome towards novel bacterial diversity and tailored functional studies.</title>
        <authorList>
            <person name="Wylensek D."/>
            <person name="Hitch T.C.A."/>
            <person name="Clavel T."/>
        </authorList>
    </citation>
    <scope>NUCLEOTIDE SEQUENCE [LARGE SCALE GENOMIC DNA]</scope>
    <source>
        <strain evidence="2 3">WB03_NA08</strain>
    </source>
</reference>
<evidence type="ECO:0000256" key="1">
    <source>
        <dbReference type="SAM" id="MobiDB-lite"/>
    </source>
</evidence>
<dbReference type="InterPro" id="IPR021888">
    <property type="entry name" value="DUF3499"/>
</dbReference>
<name>A0A6N7W5Y5_9ACTO</name>
<dbReference type="Pfam" id="PF12005">
    <property type="entry name" value="DUF3499"/>
    <property type="match status" value="1"/>
</dbReference>
<feature type="region of interest" description="Disordered" evidence="1">
    <location>
        <begin position="109"/>
        <end position="152"/>
    </location>
</feature>
<keyword evidence="3" id="KW-1185">Reference proteome</keyword>
<dbReference type="Proteomes" id="UP000470875">
    <property type="component" value="Unassembled WGS sequence"/>
</dbReference>
<sequence length="152" mass="16016">MGLLEGTVRHCSKQGCSRAAMGTLTYDYVAQTAVLGPLASSAEPHAYDLCETHLRNLTVPKGWEVLRLEINYDQVAPSDDDLMELAEAVKEAARPAAVGAPSSFTAFVPADIPGPAHSDRPKLEVVAGAEKTDTSPKPQAGPFGPRDSSPTS</sequence>
<protein>
    <submittedName>
        <fullName evidence="2">DUF3499 domain-containing protein</fullName>
    </submittedName>
</protein>
<gene>
    <name evidence="2" type="ORF">FYJ24_03510</name>
</gene>
<comment type="caution">
    <text evidence="2">The sequence shown here is derived from an EMBL/GenBank/DDBJ whole genome shotgun (WGS) entry which is preliminary data.</text>
</comment>
<evidence type="ECO:0000313" key="3">
    <source>
        <dbReference type="Proteomes" id="UP000470875"/>
    </source>
</evidence>